<evidence type="ECO:0000256" key="2">
    <source>
        <dbReference type="SAM" id="Phobius"/>
    </source>
</evidence>
<sequence length="287" mass="31511">MKAIPQSLKPTLISSKKPRTISVGLDVFGNAIPEVRPALVEGSGGALRIVRRQDVIVRPSRKRKMASAGQTSASKALVPVSPALLGRLLPWWLQQKQAKATDNTEPAVTAQPSLGHPHPEGVGERLEYAFQHLHQAFNEREQQLEDKMRELREEHQNLLAAKPKLQAWVLPTVLLGSSAMAYMMYVMTSMQGSMTAMSGNINTMNGHIGTMAADTQSMSQNTQSMSQNMQTMNQSMYYMNHNVAYMSGNVAQMNQKVGTLAQAAAPMGEAASTVSPFMKMFKSFMPF</sequence>
<name>A0ABU6CZJ4_9GAMM</name>
<protein>
    <submittedName>
        <fullName evidence="3">Uncharacterized protein</fullName>
    </submittedName>
</protein>
<keyword evidence="2" id="KW-0472">Membrane</keyword>
<keyword evidence="2" id="KW-0812">Transmembrane</keyword>
<proteinExistence type="predicted"/>
<dbReference type="RefSeq" id="WP_324695709.1">
    <property type="nucleotide sequence ID" value="NZ_JAYMYJ010000112.1"/>
</dbReference>
<keyword evidence="2" id="KW-1133">Transmembrane helix</keyword>
<organism evidence="3 4">
    <name type="scientific">Candidatus Thiothrix phosphatis</name>
    <dbReference type="NCBI Taxonomy" id="3112415"/>
    <lineage>
        <taxon>Bacteria</taxon>
        <taxon>Pseudomonadati</taxon>
        <taxon>Pseudomonadota</taxon>
        <taxon>Gammaproteobacteria</taxon>
        <taxon>Thiotrichales</taxon>
        <taxon>Thiotrichaceae</taxon>
        <taxon>Thiothrix</taxon>
    </lineage>
</organism>
<keyword evidence="1" id="KW-0175">Coiled coil</keyword>
<dbReference type="EMBL" id="JAYMYJ010000112">
    <property type="protein sequence ID" value="MEB4591818.1"/>
    <property type="molecule type" value="Genomic_DNA"/>
</dbReference>
<dbReference type="Proteomes" id="UP001308005">
    <property type="component" value="Unassembled WGS sequence"/>
</dbReference>
<evidence type="ECO:0000256" key="1">
    <source>
        <dbReference type="SAM" id="Coils"/>
    </source>
</evidence>
<evidence type="ECO:0000313" key="3">
    <source>
        <dbReference type="EMBL" id="MEB4591818.1"/>
    </source>
</evidence>
<keyword evidence="4" id="KW-1185">Reference proteome</keyword>
<gene>
    <name evidence="3" type="ORF">VSS37_12570</name>
</gene>
<dbReference type="Gene3D" id="1.10.287.950">
    <property type="entry name" value="Methyl-accepting chemotaxis protein"/>
    <property type="match status" value="1"/>
</dbReference>
<feature type="transmembrane region" description="Helical" evidence="2">
    <location>
        <begin position="165"/>
        <end position="187"/>
    </location>
</feature>
<accession>A0ABU6CZJ4</accession>
<evidence type="ECO:0000313" key="4">
    <source>
        <dbReference type="Proteomes" id="UP001308005"/>
    </source>
</evidence>
<dbReference type="SUPFAM" id="SSF58104">
    <property type="entry name" value="Methyl-accepting chemotaxis protein (MCP) signaling domain"/>
    <property type="match status" value="1"/>
</dbReference>
<feature type="coiled-coil region" evidence="1">
    <location>
        <begin position="134"/>
        <end position="161"/>
    </location>
</feature>
<reference evidence="4" key="1">
    <citation type="submission" date="2023-07" db="EMBL/GenBank/DDBJ databases">
        <title>The carbon used by Thiothrix.</title>
        <authorList>
            <person name="Chen L."/>
        </authorList>
    </citation>
    <scope>NUCLEOTIDE SEQUENCE [LARGE SCALE GENOMIC DNA]</scope>
</reference>
<comment type="caution">
    <text evidence="3">The sequence shown here is derived from an EMBL/GenBank/DDBJ whole genome shotgun (WGS) entry which is preliminary data.</text>
</comment>